<keyword evidence="2" id="KW-1185">Reference proteome</keyword>
<name>A0A0C9T502_SPHS4</name>
<dbReference type="AlphaFoldDB" id="A0A0C9T502"/>
<sequence>MPHFTFDVFHYAGDRVTSSLPFRRIDGTRWPSWNELANVTKETFETPVDGIIFSAYPRWGPEEINISSQDGLDRFFSE</sequence>
<evidence type="ECO:0000313" key="2">
    <source>
        <dbReference type="Proteomes" id="UP000054279"/>
    </source>
</evidence>
<proteinExistence type="predicted"/>
<accession>A0A0C9T502</accession>
<evidence type="ECO:0000313" key="1">
    <source>
        <dbReference type="EMBL" id="KIJ23903.1"/>
    </source>
</evidence>
<dbReference type="HOGENOM" id="CLU_2628751_0_0_1"/>
<feature type="non-terminal residue" evidence="1">
    <location>
        <position position="1"/>
    </location>
</feature>
<dbReference type="OrthoDB" id="661148at2759"/>
<reference evidence="1 2" key="1">
    <citation type="submission" date="2014-06" db="EMBL/GenBank/DDBJ databases">
        <title>Evolutionary Origins and Diversification of the Mycorrhizal Mutualists.</title>
        <authorList>
            <consortium name="DOE Joint Genome Institute"/>
            <consortium name="Mycorrhizal Genomics Consortium"/>
            <person name="Kohler A."/>
            <person name="Kuo A."/>
            <person name="Nagy L.G."/>
            <person name="Floudas D."/>
            <person name="Copeland A."/>
            <person name="Barry K.W."/>
            <person name="Cichocki N."/>
            <person name="Veneault-Fourrey C."/>
            <person name="LaButti K."/>
            <person name="Lindquist E.A."/>
            <person name="Lipzen A."/>
            <person name="Lundell T."/>
            <person name="Morin E."/>
            <person name="Murat C."/>
            <person name="Riley R."/>
            <person name="Ohm R."/>
            <person name="Sun H."/>
            <person name="Tunlid A."/>
            <person name="Henrissat B."/>
            <person name="Grigoriev I.V."/>
            <person name="Hibbett D.S."/>
            <person name="Martin F."/>
        </authorList>
    </citation>
    <scope>NUCLEOTIDE SEQUENCE [LARGE SCALE GENOMIC DNA]</scope>
    <source>
        <strain evidence="1 2">SS14</strain>
    </source>
</reference>
<gene>
    <name evidence="1" type="ORF">M422DRAFT_275439</name>
</gene>
<dbReference type="EMBL" id="KN837567">
    <property type="protein sequence ID" value="KIJ23903.1"/>
    <property type="molecule type" value="Genomic_DNA"/>
</dbReference>
<protein>
    <submittedName>
        <fullName evidence="1">Uncharacterized protein</fullName>
    </submittedName>
</protein>
<dbReference type="Proteomes" id="UP000054279">
    <property type="component" value="Unassembled WGS sequence"/>
</dbReference>
<organism evidence="1 2">
    <name type="scientific">Sphaerobolus stellatus (strain SS14)</name>
    <dbReference type="NCBI Taxonomy" id="990650"/>
    <lineage>
        <taxon>Eukaryota</taxon>
        <taxon>Fungi</taxon>
        <taxon>Dikarya</taxon>
        <taxon>Basidiomycota</taxon>
        <taxon>Agaricomycotina</taxon>
        <taxon>Agaricomycetes</taxon>
        <taxon>Phallomycetidae</taxon>
        <taxon>Geastrales</taxon>
        <taxon>Sphaerobolaceae</taxon>
        <taxon>Sphaerobolus</taxon>
    </lineage>
</organism>